<protein>
    <recommendedName>
        <fullName evidence="4">RRM domain-containing protein</fullName>
    </recommendedName>
</protein>
<dbReference type="InterPro" id="IPR035979">
    <property type="entry name" value="RBD_domain_sf"/>
</dbReference>
<reference evidence="2 3" key="1">
    <citation type="journal article" date="2018" name="Nat. Genet.">
        <title>Extensive intraspecific gene order and gene structural variations between Mo17 and other maize genomes.</title>
        <authorList>
            <person name="Sun S."/>
            <person name="Zhou Y."/>
            <person name="Chen J."/>
            <person name="Shi J."/>
            <person name="Zhao H."/>
            <person name="Zhao H."/>
            <person name="Song W."/>
            <person name="Zhang M."/>
            <person name="Cui Y."/>
            <person name="Dong X."/>
            <person name="Liu H."/>
            <person name="Ma X."/>
            <person name="Jiao Y."/>
            <person name="Wang B."/>
            <person name="Wei X."/>
            <person name="Stein J.C."/>
            <person name="Glaubitz J.C."/>
            <person name="Lu F."/>
            <person name="Yu G."/>
            <person name="Liang C."/>
            <person name="Fengler K."/>
            <person name="Li B."/>
            <person name="Rafalski A."/>
            <person name="Schnable P.S."/>
            <person name="Ware D.H."/>
            <person name="Buckler E.S."/>
            <person name="Lai J."/>
        </authorList>
    </citation>
    <scope>NUCLEOTIDE SEQUENCE [LARGE SCALE GENOMIC DNA]</scope>
    <source>
        <strain evidence="3">cv. Missouri 17</strain>
        <tissue evidence="2">Seedling</tissue>
    </source>
</reference>
<evidence type="ECO:0000313" key="2">
    <source>
        <dbReference type="EMBL" id="PWZ10715.1"/>
    </source>
</evidence>
<accession>A0A3L6DQ31</accession>
<dbReference type="AlphaFoldDB" id="A0A3L6DQ31"/>
<feature type="region of interest" description="Disordered" evidence="1">
    <location>
        <begin position="106"/>
        <end position="130"/>
    </location>
</feature>
<comment type="caution">
    <text evidence="2">The sequence shown here is derived from an EMBL/GenBank/DDBJ whole genome shotgun (WGS) entry which is preliminary data.</text>
</comment>
<evidence type="ECO:0000313" key="3">
    <source>
        <dbReference type="Proteomes" id="UP000251960"/>
    </source>
</evidence>
<sequence length="325" mass="34406">MAMEGSGGSQSQLIHPAVDEAALAVTKRERKRSRYLSPPYTDTGVLQEKKAAGSQKQREEGQPHVSGAEALPTLRASALGQGKGMEAAALRFMAMDSRNRNSIFVDDHPDSHAAAGGASQDDGVSKPPSAAGVGRKMMLNLNAGPDDGSSLTKKRKRKTMKTVGQHSYVGNPVALVLDLAEGTPLPSREDLLSTFSRFGFVIDSETSITQDKNKHTARVVFATRAQAESALSCAATLGGAFAAPTVQDLPPITPLPKLPLTDIRNNLGKMILSLSSKAKSPQEADAKPAVDSLSLVGEMQHLLAKVDKVLQAQRASATDHHAIHH</sequence>
<feature type="region of interest" description="Disordered" evidence="1">
    <location>
        <begin position="26"/>
        <end position="71"/>
    </location>
</feature>
<dbReference type="ExpressionAtlas" id="A0A3L6DQ31">
    <property type="expression patterns" value="baseline"/>
</dbReference>
<name>A0A3L6DQ31_MAIZE</name>
<evidence type="ECO:0008006" key="4">
    <source>
        <dbReference type="Google" id="ProtNLM"/>
    </source>
</evidence>
<proteinExistence type="predicted"/>
<dbReference type="SUPFAM" id="SSF54928">
    <property type="entry name" value="RNA-binding domain, RBD"/>
    <property type="match status" value="1"/>
</dbReference>
<gene>
    <name evidence="2" type="ORF">Zm00014a_011068</name>
</gene>
<dbReference type="Proteomes" id="UP000251960">
    <property type="component" value="Chromosome 8"/>
</dbReference>
<organism evidence="2 3">
    <name type="scientific">Zea mays</name>
    <name type="common">Maize</name>
    <dbReference type="NCBI Taxonomy" id="4577"/>
    <lineage>
        <taxon>Eukaryota</taxon>
        <taxon>Viridiplantae</taxon>
        <taxon>Streptophyta</taxon>
        <taxon>Embryophyta</taxon>
        <taxon>Tracheophyta</taxon>
        <taxon>Spermatophyta</taxon>
        <taxon>Magnoliopsida</taxon>
        <taxon>Liliopsida</taxon>
        <taxon>Poales</taxon>
        <taxon>Poaceae</taxon>
        <taxon>PACMAD clade</taxon>
        <taxon>Panicoideae</taxon>
        <taxon>Andropogonodae</taxon>
        <taxon>Andropogoneae</taxon>
        <taxon>Tripsacinae</taxon>
        <taxon>Zea</taxon>
    </lineage>
</organism>
<feature type="compositionally biased region" description="Basic and acidic residues" evidence="1">
    <location>
        <begin position="47"/>
        <end position="62"/>
    </location>
</feature>
<dbReference type="GO" id="GO:0003676">
    <property type="term" value="F:nucleic acid binding"/>
    <property type="evidence" value="ECO:0007669"/>
    <property type="project" value="InterPro"/>
</dbReference>
<dbReference type="PANTHER" id="PTHR35491">
    <property type="entry name" value="OS12G0638500-LIKE PROTEIN"/>
    <property type="match status" value="1"/>
</dbReference>
<evidence type="ECO:0000256" key="1">
    <source>
        <dbReference type="SAM" id="MobiDB-lite"/>
    </source>
</evidence>
<dbReference type="EMBL" id="NCVQ01000009">
    <property type="protein sequence ID" value="PWZ10715.1"/>
    <property type="molecule type" value="Genomic_DNA"/>
</dbReference>
<dbReference type="PANTHER" id="PTHR35491:SF9">
    <property type="entry name" value="RRM DOMAIN-CONTAINING PROTEIN"/>
    <property type="match status" value="1"/>
</dbReference>